<geneLocation type="plasmid" evidence="2">
    <name>pjcm18538 dna</name>
</geneLocation>
<evidence type="ECO:0000313" key="2">
    <source>
        <dbReference type="Proteomes" id="UP000467428"/>
    </source>
</evidence>
<dbReference type="SUPFAM" id="SSF52540">
    <property type="entry name" value="P-loop containing nucleoside triphosphate hydrolases"/>
    <property type="match status" value="1"/>
</dbReference>
<organism evidence="1 2">
    <name type="scientific">Mycolicibacterium arabiense</name>
    <dbReference type="NCBI Taxonomy" id="1286181"/>
    <lineage>
        <taxon>Bacteria</taxon>
        <taxon>Bacillati</taxon>
        <taxon>Actinomycetota</taxon>
        <taxon>Actinomycetes</taxon>
        <taxon>Mycobacteriales</taxon>
        <taxon>Mycobacteriaceae</taxon>
        <taxon>Mycolicibacterium</taxon>
    </lineage>
</organism>
<dbReference type="InterPro" id="IPR036390">
    <property type="entry name" value="WH_DNA-bd_sf"/>
</dbReference>
<dbReference type="Proteomes" id="UP000467428">
    <property type="component" value="Chromosome"/>
</dbReference>
<dbReference type="Gene3D" id="1.10.10.10">
    <property type="entry name" value="Winged helix-like DNA-binding domain superfamily/Winged helix DNA-binding domain"/>
    <property type="match status" value="1"/>
</dbReference>
<name>A0A7I7S4T0_9MYCO</name>
<proteinExistence type="predicted"/>
<dbReference type="RefSeq" id="WP_163922767.1">
    <property type="nucleotide sequence ID" value="NZ_AP022593.1"/>
</dbReference>
<reference evidence="1 2" key="1">
    <citation type="journal article" date="2019" name="Emerg. Microbes Infect.">
        <title>Comprehensive subspecies identification of 175 nontuberculous mycobacteria species based on 7547 genomic profiles.</title>
        <authorList>
            <person name="Matsumoto Y."/>
            <person name="Kinjo T."/>
            <person name="Motooka D."/>
            <person name="Nabeya D."/>
            <person name="Jung N."/>
            <person name="Uechi K."/>
            <person name="Horii T."/>
            <person name="Iida T."/>
            <person name="Fujita J."/>
            <person name="Nakamura S."/>
        </authorList>
    </citation>
    <scope>NUCLEOTIDE SEQUENCE [LARGE SCALE GENOMIC DNA]</scope>
    <source>
        <strain evidence="1 2">JCM 18538</strain>
    </source>
</reference>
<dbReference type="AlphaFoldDB" id="A0A7I7S4T0"/>
<dbReference type="InterPro" id="IPR036388">
    <property type="entry name" value="WH-like_DNA-bd_sf"/>
</dbReference>
<accession>A0A7I7S4T0</accession>
<protein>
    <submittedName>
        <fullName evidence="1">Uncharacterized protein</fullName>
    </submittedName>
</protein>
<gene>
    <name evidence="1" type="ORF">MARA_51710</name>
</gene>
<sequence length="379" mass="41172">MSALPVFTPNAVDPARLDAFTFGRADLFDDLVSRLRSAARDGSRPHTLLIAAHGGGKTHTLHVVVNRALADEGTRARVLPVLLPESSLAIGSYLDLLTEIAGQIGGDLLDTARALRRTRDPVGIEAAISAAAGERMILLCLENLDRVFDRIGEAGQGSLRAWVETSTAVLVFGTAPALFPGVSSRTHPWYGSFIVETLPELDVDECIELFTSAAEQRGKADVAEFAASNTGRQRLSLVHRLIGGSPRLWHLLVDVADVAAVDEVTPVVNALLDQMAPYYQQRLWELPAGEQRLVVELARGRQARTVGDLADAVGVSNQSAASALGRLSDARWVSSSKAPDGDRRTSWYDVTDPLLRYWVQYREGNPQPLARAIERLRDE</sequence>
<evidence type="ECO:0000313" key="1">
    <source>
        <dbReference type="EMBL" id="BBY51703.1"/>
    </source>
</evidence>
<dbReference type="EMBL" id="AP022593">
    <property type="protein sequence ID" value="BBY51703.1"/>
    <property type="molecule type" value="Genomic_DNA"/>
</dbReference>
<dbReference type="KEGG" id="marz:MARA_51710"/>
<dbReference type="InterPro" id="IPR027417">
    <property type="entry name" value="P-loop_NTPase"/>
</dbReference>
<keyword evidence="2" id="KW-1185">Reference proteome</keyword>
<dbReference type="SUPFAM" id="SSF46785">
    <property type="entry name" value="Winged helix' DNA-binding domain"/>
    <property type="match status" value="1"/>
</dbReference>